<name>A0A061FDW7_THECC</name>
<keyword evidence="2" id="KW-1185">Reference proteome</keyword>
<sequence>MDPLSNFGNVYYMIPFSSPRNYGKSKQVSAPKVARFVEISTLDLNHSPCLRFCMIRMIKKLKGKDGEIF</sequence>
<dbReference type="Proteomes" id="UP000026915">
    <property type="component" value="Chromosome 8"/>
</dbReference>
<evidence type="ECO:0000313" key="1">
    <source>
        <dbReference type="EMBL" id="EOY15530.1"/>
    </source>
</evidence>
<dbReference type="EMBL" id="CM001886">
    <property type="protein sequence ID" value="EOY15530.1"/>
    <property type="molecule type" value="Genomic_DNA"/>
</dbReference>
<dbReference type="AlphaFoldDB" id="A0A061FDW7"/>
<dbReference type="Gramene" id="EOY15530">
    <property type="protein sequence ID" value="EOY15530"/>
    <property type="gene ID" value="TCM_034557"/>
</dbReference>
<reference evidence="1 2" key="1">
    <citation type="journal article" date="2013" name="Genome Biol.">
        <title>The genome sequence of the most widely cultivated cacao type and its use to identify candidate genes regulating pod color.</title>
        <authorList>
            <person name="Motamayor J.C."/>
            <person name="Mockaitis K."/>
            <person name="Schmutz J."/>
            <person name="Haiminen N."/>
            <person name="Iii D.L."/>
            <person name="Cornejo O."/>
            <person name="Findley S.D."/>
            <person name="Zheng P."/>
            <person name="Utro F."/>
            <person name="Royaert S."/>
            <person name="Saski C."/>
            <person name="Jenkins J."/>
            <person name="Podicheti R."/>
            <person name="Zhao M."/>
            <person name="Scheffler B.E."/>
            <person name="Stack J.C."/>
            <person name="Feltus F.A."/>
            <person name="Mustiga G.M."/>
            <person name="Amores F."/>
            <person name="Phillips W."/>
            <person name="Marelli J.P."/>
            <person name="May G.D."/>
            <person name="Shapiro H."/>
            <person name="Ma J."/>
            <person name="Bustamante C.D."/>
            <person name="Schnell R.J."/>
            <person name="Main D."/>
            <person name="Gilbert D."/>
            <person name="Parida L."/>
            <person name="Kuhn D.N."/>
        </authorList>
    </citation>
    <scope>NUCLEOTIDE SEQUENCE [LARGE SCALE GENOMIC DNA]</scope>
    <source>
        <strain evidence="2">cv. Matina 1-6</strain>
    </source>
</reference>
<gene>
    <name evidence="1" type="ORF">TCM_034557</name>
</gene>
<protein>
    <submittedName>
        <fullName evidence="1">Uncharacterized protein</fullName>
    </submittedName>
</protein>
<evidence type="ECO:0000313" key="2">
    <source>
        <dbReference type="Proteomes" id="UP000026915"/>
    </source>
</evidence>
<accession>A0A061FDW7</accession>
<dbReference type="InParanoid" id="A0A061FDW7"/>
<dbReference type="HOGENOM" id="CLU_2781009_0_0_1"/>
<organism evidence="1 2">
    <name type="scientific">Theobroma cacao</name>
    <name type="common">Cacao</name>
    <name type="synonym">Cocoa</name>
    <dbReference type="NCBI Taxonomy" id="3641"/>
    <lineage>
        <taxon>Eukaryota</taxon>
        <taxon>Viridiplantae</taxon>
        <taxon>Streptophyta</taxon>
        <taxon>Embryophyta</taxon>
        <taxon>Tracheophyta</taxon>
        <taxon>Spermatophyta</taxon>
        <taxon>Magnoliopsida</taxon>
        <taxon>eudicotyledons</taxon>
        <taxon>Gunneridae</taxon>
        <taxon>Pentapetalae</taxon>
        <taxon>rosids</taxon>
        <taxon>malvids</taxon>
        <taxon>Malvales</taxon>
        <taxon>Malvaceae</taxon>
        <taxon>Byttnerioideae</taxon>
        <taxon>Theobroma</taxon>
    </lineage>
</organism>
<proteinExistence type="predicted"/>